<organism evidence="1 2">
    <name type="scientific">Planktothrix tepida PCC 9214</name>
    <dbReference type="NCBI Taxonomy" id="671072"/>
    <lineage>
        <taxon>Bacteria</taxon>
        <taxon>Bacillati</taxon>
        <taxon>Cyanobacteriota</taxon>
        <taxon>Cyanophyceae</taxon>
        <taxon>Oscillatoriophycideae</taxon>
        <taxon>Oscillatoriales</taxon>
        <taxon>Microcoleaceae</taxon>
        <taxon>Planktothrix</taxon>
    </lineage>
</organism>
<keyword evidence="2" id="KW-1185">Reference proteome</keyword>
<accession>A0A1J1LNT9</accession>
<dbReference type="AlphaFoldDB" id="A0A1J1LNT9"/>
<dbReference type="Proteomes" id="UP000184315">
    <property type="component" value="Unassembled WGS sequence"/>
</dbReference>
<name>A0A1J1LNT9_9CYAN</name>
<dbReference type="RefSeq" id="WP_072716961.1">
    <property type="nucleotide sequence ID" value="NZ_LN889762.1"/>
</dbReference>
<evidence type="ECO:0000313" key="2">
    <source>
        <dbReference type="Proteomes" id="UP000184315"/>
    </source>
</evidence>
<dbReference type="EMBL" id="CZDF01000166">
    <property type="protein sequence ID" value="CUR33910.1"/>
    <property type="molecule type" value="Genomic_DNA"/>
</dbReference>
<protein>
    <submittedName>
        <fullName evidence="1">Uncharacterized protein</fullName>
    </submittedName>
</protein>
<proteinExistence type="predicted"/>
<reference evidence="2" key="1">
    <citation type="submission" date="2015-10" db="EMBL/GenBank/DDBJ databases">
        <authorList>
            <person name="Regsiter A."/>
            <person name="william w."/>
        </authorList>
    </citation>
    <scope>NUCLEOTIDE SEQUENCE [LARGE SCALE GENOMIC DNA]</scope>
</reference>
<dbReference type="STRING" id="671072.PL921460019"/>
<sequence>MSTNETMSFPEIASTYEILRWCNQVLQGQFRKYGSVINQVAVFCVRDANSLEEAKERFKEINLAVARILSTGVQKHRIEDLDGDTPEILEYAEELNNHINIREIWMKLKILAVEKSIIAINQETGEEKTGKIIKIDSTIKVDFGNEIQSFAINSWKEYGSKSGQKSDYFRIKEVF</sequence>
<gene>
    <name evidence="1" type="ORF">PL921460019</name>
</gene>
<evidence type="ECO:0000313" key="1">
    <source>
        <dbReference type="EMBL" id="CUR33910.1"/>
    </source>
</evidence>